<evidence type="ECO:0000313" key="9">
    <source>
        <dbReference type="EMBL" id="CCD23347.1"/>
    </source>
</evidence>
<dbReference type="GO" id="GO:0043007">
    <property type="term" value="P:maintenance of rDNA"/>
    <property type="evidence" value="ECO:0007669"/>
    <property type="project" value="EnsemblFungi"/>
</dbReference>
<evidence type="ECO:0000256" key="4">
    <source>
        <dbReference type="ARBA" id="ARBA00022692"/>
    </source>
</evidence>
<keyword evidence="10" id="KW-1185">Reference proteome</keyword>
<evidence type="ECO:0000256" key="2">
    <source>
        <dbReference type="ARBA" id="ARBA00007900"/>
    </source>
</evidence>
<dbReference type="STRING" id="1071378.G0W6D6"/>
<evidence type="ECO:0000256" key="3">
    <source>
        <dbReference type="ARBA" id="ARBA00018310"/>
    </source>
</evidence>
<dbReference type="HOGENOM" id="CLU_033252_1_0_1"/>
<dbReference type="EMBL" id="HE580268">
    <property type="protein sequence ID" value="CCD23347.1"/>
    <property type="molecule type" value="Genomic_DNA"/>
</dbReference>
<accession>G0W6D6</accession>
<proteinExistence type="inferred from homology"/>
<feature type="transmembrane region" description="Helical" evidence="8">
    <location>
        <begin position="267"/>
        <end position="298"/>
    </location>
</feature>
<comment type="subcellular location">
    <subcellularLocation>
        <location evidence="1">Nucleus membrane</location>
        <topology evidence="1">Multi-pass membrane protein</topology>
    </subcellularLocation>
</comment>
<evidence type="ECO:0000256" key="7">
    <source>
        <dbReference type="ARBA" id="ARBA00024979"/>
    </source>
</evidence>
<dbReference type="PANTHER" id="PTHR28293">
    <property type="entry name" value="NUCLEAR RIM PROTEIN 1"/>
    <property type="match status" value="1"/>
</dbReference>
<dbReference type="GeneID" id="11498435"/>
<keyword evidence="5 8" id="KW-1133">Transmembrane helix</keyword>
<dbReference type="Proteomes" id="UP000000689">
    <property type="component" value="Chromosome 2"/>
</dbReference>
<dbReference type="AlphaFoldDB" id="G0W6D6"/>
<dbReference type="eggNOG" id="ENOG502S7S0">
    <property type="taxonomic scope" value="Eukaryota"/>
</dbReference>
<evidence type="ECO:0000256" key="6">
    <source>
        <dbReference type="ARBA" id="ARBA00023136"/>
    </source>
</evidence>
<reference evidence="9 10" key="1">
    <citation type="journal article" date="2011" name="Proc. Natl. Acad. Sci. U.S.A.">
        <title>Evolutionary erosion of yeast sex chromosomes by mating-type switching accidents.</title>
        <authorList>
            <person name="Gordon J.L."/>
            <person name="Armisen D."/>
            <person name="Proux-Wera E."/>
            <person name="Oheigeartaigh S.S."/>
            <person name="Byrne K.P."/>
            <person name="Wolfe K.H."/>
        </authorList>
    </citation>
    <scope>NUCLEOTIDE SEQUENCE [LARGE SCALE GENOMIC DNA]</scope>
    <source>
        <strain evidence="10">ATCC 10597 / BCRC 20456 / CBS 421 / NBRC 0211 / NRRL Y-12639</strain>
    </source>
</reference>
<protein>
    <recommendedName>
        <fullName evidence="3">Nuclear rim protein 1</fullName>
    </recommendedName>
</protein>
<sequence length="427" mass="50288">MSFRTSRTRLAPINTLSNGVNIKTNKSSEEFLTDLYDDELEDPAYDKGNFIRRALFFFTTSPSDLLISLNETLEAIDWDAKSRTIAQPFGNGLTFLFFIMRFLQDNVIYPNYHKIHKKSDAFDLSKSKKLKSYSFLKQYALDESKRKISISSFWYMSILKTADYIITMISSILILLNIYLTYKFFSNHYKSYSIFNCDPELLQQSKHLTRHPLNELTQNQYYFENASKGSIWTMLKCFLFDRRKENNITSDAQEYYFKLKKWHPSKFMVNLFISFSPIGICFLFFSEVSFLMLIPIAFQQLLLHHLIIEHYELLIVDNLIIASATMNEYNSKIVRPKTSKRIQEVMVDSTPKGHGYVRFFPSTGVAKQSLFETHTLSGELIKEKYNKKKGRFEVLDIDNSEREMPHNIIVQAPYHRPKYRRYGQRND</sequence>
<evidence type="ECO:0000313" key="10">
    <source>
        <dbReference type="Proteomes" id="UP000000689"/>
    </source>
</evidence>
<name>G0W6D6_NAUDC</name>
<evidence type="ECO:0000256" key="1">
    <source>
        <dbReference type="ARBA" id="ARBA00004232"/>
    </source>
</evidence>
<keyword evidence="6 8" id="KW-0472">Membrane</keyword>
<dbReference type="GO" id="GO:0007096">
    <property type="term" value="P:regulation of exit from mitosis"/>
    <property type="evidence" value="ECO:0007669"/>
    <property type="project" value="EnsemblFungi"/>
</dbReference>
<dbReference type="PANTHER" id="PTHR28293:SF1">
    <property type="entry name" value="NUCLEAR RIM PROTEIN 1"/>
    <property type="match status" value="1"/>
</dbReference>
<evidence type="ECO:0000256" key="5">
    <source>
        <dbReference type="ARBA" id="ARBA00022989"/>
    </source>
</evidence>
<gene>
    <name evidence="9" type="primary">NDAI0B03120</name>
    <name evidence="9" type="ordered locus">NDAI_0B03120</name>
</gene>
<dbReference type="GO" id="GO:0031965">
    <property type="term" value="C:nuclear membrane"/>
    <property type="evidence" value="ECO:0007669"/>
    <property type="project" value="UniProtKB-SubCell"/>
</dbReference>
<dbReference type="KEGG" id="ndi:NDAI_0B03120"/>
<dbReference type="OrthoDB" id="3363151at2759"/>
<dbReference type="Pfam" id="PF10332">
    <property type="entry name" value="DUF2418"/>
    <property type="match status" value="1"/>
</dbReference>
<dbReference type="RefSeq" id="XP_003668590.1">
    <property type="nucleotide sequence ID" value="XM_003668542.1"/>
</dbReference>
<keyword evidence="4 8" id="KW-0812">Transmembrane</keyword>
<organism evidence="9 10">
    <name type="scientific">Naumovozyma dairenensis (strain ATCC 10597 / BCRC 20456 / CBS 421 / NBRC 0211 / NRRL Y-12639)</name>
    <name type="common">Saccharomyces dairenensis</name>
    <dbReference type="NCBI Taxonomy" id="1071378"/>
    <lineage>
        <taxon>Eukaryota</taxon>
        <taxon>Fungi</taxon>
        <taxon>Dikarya</taxon>
        <taxon>Ascomycota</taxon>
        <taxon>Saccharomycotina</taxon>
        <taxon>Saccharomycetes</taxon>
        <taxon>Saccharomycetales</taxon>
        <taxon>Saccharomycetaceae</taxon>
        <taxon>Naumovozyma</taxon>
    </lineage>
</organism>
<evidence type="ECO:0000256" key="8">
    <source>
        <dbReference type="SAM" id="Phobius"/>
    </source>
</evidence>
<comment type="function">
    <text evidence="7">Member of a perinuclear network that controls recombination at multiple loci to maintain genome stability. Required for rDNA repeat stability.</text>
</comment>
<dbReference type="OMA" id="TRSHIFQ"/>
<comment type="similarity">
    <text evidence="2">Belongs to the NUR1 family.</text>
</comment>
<dbReference type="InterPro" id="IPR018819">
    <property type="entry name" value="Nur1/Mug154"/>
</dbReference>
<feature type="transmembrane region" description="Helical" evidence="8">
    <location>
        <begin position="164"/>
        <end position="182"/>
    </location>
</feature>